<dbReference type="PROSITE" id="PS50977">
    <property type="entry name" value="HTH_TETR_2"/>
    <property type="match status" value="1"/>
</dbReference>
<dbReference type="EMBL" id="JBEYBF010000034">
    <property type="protein sequence ID" value="MEU1956212.1"/>
    <property type="molecule type" value="Genomic_DNA"/>
</dbReference>
<keyword evidence="7" id="KW-1185">Reference proteome</keyword>
<evidence type="ECO:0000313" key="7">
    <source>
        <dbReference type="Proteomes" id="UP001550628"/>
    </source>
</evidence>
<evidence type="ECO:0000256" key="4">
    <source>
        <dbReference type="PROSITE-ProRule" id="PRU00335"/>
    </source>
</evidence>
<dbReference type="Pfam" id="PF00440">
    <property type="entry name" value="TetR_N"/>
    <property type="match status" value="1"/>
</dbReference>
<reference evidence="6 7" key="1">
    <citation type="submission" date="2024-06" db="EMBL/GenBank/DDBJ databases">
        <title>The Natural Products Discovery Center: Release of the First 8490 Sequenced Strains for Exploring Actinobacteria Biosynthetic Diversity.</title>
        <authorList>
            <person name="Kalkreuter E."/>
            <person name="Kautsar S.A."/>
            <person name="Yang D."/>
            <person name="Bader C.D."/>
            <person name="Teijaro C.N."/>
            <person name="Fluegel L."/>
            <person name="Davis C.M."/>
            <person name="Simpson J.R."/>
            <person name="Lauterbach L."/>
            <person name="Steele A.D."/>
            <person name="Gui C."/>
            <person name="Meng S."/>
            <person name="Li G."/>
            <person name="Viehrig K."/>
            <person name="Ye F."/>
            <person name="Su P."/>
            <person name="Kiefer A.F."/>
            <person name="Nichols A."/>
            <person name="Cepeda A.J."/>
            <person name="Yan W."/>
            <person name="Fan B."/>
            <person name="Jiang Y."/>
            <person name="Adhikari A."/>
            <person name="Zheng C.-J."/>
            <person name="Schuster L."/>
            <person name="Cowan T.M."/>
            <person name="Smanski M.J."/>
            <person name="Chevrette M.G."/>
            <person name="De Carvalho L.P.S."/>
            <person name="Shen B."/>
        </authorList>
    </citation>
    <scope>NUCLEOTIDE SEQUENCE [LARGE SCALE GENOMIC DNA]</scope>
    <source>
        <strain evidence="6 7">NPDC019708</strain>
    </source>
</reference>
<dbReference type="Gene3D" id="1.10.357.10">
    <property type="entry name" value="Tetracycline Repressor, domain 2"/>
    <property type="match status" value="1"/>
</dbReference>
<organism evidence="6 7">
    <name type="scientific">Nocardia rhamnosiphila</name>
    <dbReference type="NCBI Taxonomy" id="426716"/>
    <lineage>
        <taxon>Bacteria</taxon>
        <taxon>Bacillati</taxon>
        <taxon>Actinomycetota</taxon>
        <taxon>Actinomycetes</taxon>
        <taxon>Mycobacteriales</taxon>
        <taxon>Nocardiaceae</taxon>
        <taxon>Nocardia</taxon>
    </lineage>
</organism>
<dbReference type="InterPro" id="IPR050109">
    <property type="entry name" value="HTH-type_TetR-like_transc_reg"/>
</dbReference>
<feature type="DNA-binding region" description="H-T-H motif" evidence="4">
    <location>
        <begin position="40"/>
        <end position="59"/>
    </location>
</feature>
<gene>
    <name evidence="6" type="ORF">ABZ510_30735</name>
</gene>
<protein>
    <submittedName>
        <fullName evidence="6">TetR family transcriptional regulator</fullName>
    </submittedName>
</protein>
<keyword evidence="3" id="KW-0804">Transcription</keyword>
<keyword evidence="2 4" id="KW-0238">DNA-binding</keyword>
<evidence type="ECO:0000256" key="2">
    <source>
        <dbReference type="ARBA" id="ARBA00023125"/>
    </source>
</evidence>
<feature type="domain" description="HTH tetR-type" evidence="5">
    <location>
        <begin position="17"/>
        <end position="77"/>
    </location>
</feature>
<dbReference type="Proteomes" id="UP001550628">
    <property type="component" value="Unassembled WGS sequence"/>
</dbReference>
<name>A0ABV2WZ86_9NOCA</name>
<comment type="caution">
    <text evidence="6">The sequence shown here is derived from an EMBL/GenBank/DDBJ whole genome shotgun (WGS) entry which is preliminary data.</text>
</comment>
<evidence type="ECO:0000256" key="3">
    <source>
        <dbReference type="ARBA" id="ARBA00023163"/>
    </source>
</evidence>
<sequence length="216" mass="23648">MADAALDRPPLRERKKLRTRQALVDTALELFTEKGFDSTTLDELCDAVEVSKRTFFRTFTSKEDVAMAPLRDLWAAFLHELETHEPGTGSLYGILQDSVLAALQRMPAEGWAGRAARSHRLAQSTPSMGANNLQFCDRTVREALEILHHRFGAGLPADQRTRLALDIVVAAFHCGMEAWSNSSGKRDIGSLANHLRGAFAAAPEALVLVPGPRAAD</sequence>
<dbReference type="SUPFAM" id="SSF46689">
    <property type="entry name" value="Homeodomain-like"/>
    <property type="match status" value="1"/>
</dbReference>
<dbReference type="InterPro" id="IPR009057">
    <property type="entry name" value="Homeodomain-like_sf"/>
</dbReference>
<dbReference type="PANTHER" id="PTHR30055">
    <property type="entry name" value="HTH-TYPE TRANSCRIPTIONAL REGULATOR RUTR"/>
    <property type="match status" value="1"/>
</dbReference>
<keyword evidence="1" id="KW-0805">Transcription regulation</keyword>
<dbReference type="PANTHER" id="PTHR30055:SF238">
    <property type="entry name" value="MYCOFACTOCIN BIOSYNTHESIS TRANSCRIPTIONAL REGULATOR MFTR-RELATED"/>
    <property type="match status" value="1"/>
</dbReference>
<accession>A0ABV2WZ86</accession>
<dbReference type="PRINTS" id="PR00455">
    <property type="entry name" value="HTHTETR"/>
</dbReference>
<proteinExistence type="predicted"/>
<dbReference type="RefSeq" id="WP_356956205.1">
    <property type="nucleotide sequence ID" value="NZ_JBEYBD010000005.1"/>
</dbReference>
<dbReference type="InterPro" id="IPR001647">
    <property type="entry name" value="HTH_TetR"/>
</dbReference>
<evidence type="ECO:0000313" key="6">
    <source>
        <dbReference type="EMBL" id="MEU1956212.1"/>
    </source>
</evidence>
<evidence type="ECO:0000259" key="5">
    <source>
        <dbReference type="PROSITE" id="PS50977"/>
    </source>
</evidence>
<evidence type="ECO:0000256" key="1">
    <source>
        <dbReference type="ARBA" id="ARBA00023015"/>
    </source>
</evidence>